<feature type="compositionally biased region" description="Basic and acidic residues" evidence="6">
    <location>
        <begin position="266"/>
        <end position="291"/>
    </location>
</feature>
<dbReference type="GO" id="GO:0006284">
    <property type="term" value="P:base-excision repair"/>
    <property type="evidence" value="ECO:0007669"/>
    <property type="project" value="InterPro"/>
</dbReference>
<comment type="caution">
    <text evidence="8">The sequence shown here is derived from an EMBL/GenBank/DDBJ whole genome shotgun (WGS) entry which is preliminary data.</text>
</comment>
<dbReference type="GO" id="GO:0005634">
    <property type="term" value="C:nucleus"/>
    <property type="evidence" value="ECO:0007669"/>
    <property type="project" value="UniProtKB-SubCell"/>
</dbReference>
<feature type="region of interest" description="Disordered" evidence="6">
    <location>
        <begin position="670"/>
        <end position="716"/>
    </location>
</feature>
<evidence type="ECO:0000256" key="5">
    <source>
        <dbReference type="ARBA" id="ARBA00023242"/>
    </source>
</evidence>
<keyword evidence="9" id="KW-1185">Reference proteome</keyword>
<protein>
    <recommendedName>
        <fullName evidence="7">BRCT domain-containing protein</fullName>
    </recommendedName>
</protein>
<dbReference type="OrthoDB" id="25840at2759"/>
<feature type="compositionally biased region" description="Basic and acidic residues" evidence="6">
    <location>
        <begin position="393"/>
        <end position="409"/>
    </location>
</feature>
<dbReference type="FunFam" id="3.40.50.10190:FF:000008">
    <property type="entry name" value="X-ray repair cross complementing 1"/>
    <property type="match status" value="1"/>
</dbReference>
<evidence type="ECO:0000256" key="2">
    <source>
        <dbReference type="ARBA" id="ARBA00022737"/>
    </source>
</evidence>
<feature type="compositionally biased region" description="Basic and acidic residues" evidence="6">
    <location>
        <begin position="300"/>
        <end position="310"/>
    </location>
</feature>
<feature type="compositionally biased region" description="Acidic residues" evidence="6">
    <location>
        <begin position="682"/>
        <end position="716"/>
    </location>
</feature>
<keyword evidence="4" id="KW-0234">DNA repair</keyword>
<feature type="domain" description="BRCT" evidence="7">
    <location>
        <begin position="430"/>
        <end position="518"/>
    </location>
</feature>
<dbReference type="PROSITE" id="PS50172">
    <property type="entry name" value="BRCT"/>
    <property type="match status" value="1"/>
</dbReference>
<evidence type="ECO:0000256" key="4">
    <source>
        <dbReference type="ARBA" id="ARBA00023204"/>
    </source>
</evidence>
<keyword evidence="3" id="KW-0227">DNA damage</keyword>
<accession>A0A9D4UVJ2</accession>
<dbReference type="Pfam" id="PF01834">
    <property type="entry name" value="XRCC1_N"/>
    <property type="match status" value="1"/>
</dbReference>
<name>A0A9D4UVJ2_ADICA</name>
<organism evidence="8 9">
    <name type="scientific">Adiantum capillus-veneris</name>
    <name type="common">Maidenhair fern</name>
    <dbReference type="NCBI Taxonomy" id="13818"/>
    <lineage>
        <taxon>Eukaryota</taxon>
        <taxon>Viridiplantae</taxon>
        <taxon>Streptophyta</taxon>
        <taxon>Embryophyta</taxon>
        <taxon>Tracheophyta</taxon>
        <taxon>Polypodiopsida</taxon>
        <taxon>Polypodiidae</taxon>
        <taxon>Polypodiales</taxon>
        <taxon>Pteridineae</taxon>
        <taxon>Pteridaceae</taxon>
        <taxon>Vittarioideae</taxon>
        <taxon>Adiantum</taxon>
    </lineage>
</organism>
<dbReference type="InterPro" id="IPR008979">
    <property type="entry name" value="Galactose-bd-like_sf"/>
</dbReference>
<dbReference type="SMART" id="SM00292">
    <property type="entry name" value="BRCT"/>
    <property type="match status" value="1"/>
</dbReference>
<dbReference type="InterPro" id="IPR045080">
    <property type="entry name" value="BRCT_XRCC1_rpt1"/>
</dbReference>
<sequence>MGDEVRCEWHVRSCSSEAEVHAASNALKSELYRMWQTAQPTEEACLVLEARPPSAFAGLEIVNAGSALVELYGLPDNHGDNNDDDGYVMLLSAQQLMSTKDVINKENRNRSFTYTCSDKLSKLALQQRWKRIKVVCRQPFGSEDQKTCIGLSRLSFTNRKTLAEVAADAAEARLQQNLKAGLAKMFPNGSSNNECEVVSQVTEPSRTMQTCQVEKNLGANEARHGPETPTPLRGKRKLPIWQSPSKQMKNGAGGRGDASHGAVSSEENREVEKVSQKRNSEPKVERPEKKQSSTSSKRISPPERQEKELTTRGPPSQVTKIPEAQANSRLGSNQNAKGPLHQSKKISEACKTESTSKPKADGASQSKQTSPSLKIVDQPGSSSKMEKPPSSTGKKEATLPKSSPKEVSKRAVQSSPNLHEPNRPNAITLSFSKFLDGVIFAISGLVNPERAEIRDKALEMGGQYRPDWGADCTLLICAFANTPKFNQVQNENGTIVSKVWILECYQQKKLVDIEKYLMHAGKPWRQIGASALAEPDDEGSSPIDPEGDKFRRTLASLRDIEKWVQEDVALSIAWLKQQEVQPEAKELHSIAVQGIQLCLDDAVECLRNKQSIKKVMESWDFVPRAVRELAGREDKAGKARKNNFWSDMLGEAERLKWIYSKELKKMAATEEQRVEQMSKDGEDVDTEDVDTEDADTDVLTDDASSEDTQVLDEDDIREAKEAISKMISGFT</sequence>
<feature type="region of interest" description="Disordered" evidence="6">
    <location>
        <begin position="215"/>
        <end position="423"/>
    </location>
</feature>
<evidence type="ECO:0000313" key="9">
    <source>
        <dbReference type="Proteomes" id="UP000886520"/>
    </source>
</evidence>
<evidence type="ECO:0000256" key="6">
    <source>
        <dbReference type="SAM" id="MobiDB-lite"/>
    </source>
</evidence>
<keyword evidence="5" id="KW-0539">Nucleus</keyword>
<reference evidence="8" key="1">
    <citation type="submission" date="2021-01" db="EMBL/GenBank/DDBJ databases">
        <title>Adiantum capillus-veneris genome.</title>
        <authorList>
            <person name="Fang Y."/>
            <person name="Liao Q."/>
        </authorList>
    </citation>
    <scope>NUCLEOTIDE SEQUENCE</scope>
    <source>
        <strain evidence="8">H3</strain>
        <tissue evidence="8">Leaf</tissue>
    </source>
</reference>
<dbReference type="GO" id="GO:0006303">
    <property type="term" value="P:double-strand break repair via nonhomologous end joining"/>
    <property type="evidence" value="ECO:0007669"/>
    <property type="project" value="InterPro"/>
</dbReference>
<evidence type="ECO:0000313" key="8">
    <source>
        <dbReference type="EMBL" id="KAI5074615.1"/>
    </source>
</evidence>
<dbReference type="InterPro" id="IPR002706">
    <property type="entry name" value="Xrcc1_N"/>
</dbReference>
<dbReference type="Pfam" id="PF00533">
    <property type="entry name" value="BRCT"/>
    <property type="match status" value="1"/>
</dbReference>
<feature type="compositionally biased region" description="Basic and acidic residues" evidence="6">
    <location>
        <begin position="345"/>
        <end position="360"/>
    </location>
</feature>
<dbReference type="AlphaFoldDB" id="A0A9D4UVJ2"/>
<dbReference type="GO" id="GO:0003684">
    <property type="term" value="F:damaged DNA binding"/>
    <property type="evidence" value="ECO:0007669"/>
    <property type="project" value="InterPro"/>
</dbReference>
<keyword evidence="2" id="KW-0677">Repeat</keyword>
<feature type="compositionally biased region" description="Polar residues" evidence="6">
    <location>
        <begin position="313"/>
        <end position="336"/>
    </location>
</feature>
<dbReference type="SUPFAM" id="SSF52113">
    <property type="entry name" value="BRCT domain"/>
    <property type="match status" value="1"/>
</dbReference>
<evidence type="ECO:0000256" key="1">
    <source>
        <dbReference type="ARBA" id="ARBA00004123"/>
    </source>
</evidence>
<dbReference type="Gene3D" id="3.40.50.10190">
    <property type="entry name" value="BRCT domain"/>
    <property type="match status" value="1"/>
</dbReference>
<proteinExistence type="predicted"/>
<dbReference type="PANTHER" id="PTHR11370:SF5">
    <property type="entry name" value="DNA REPAIR PROTEIN XRCC1"/>
    <property type="match status" value="1"/>
</dbReference>
<dbReference type="Gene3D" id="2.60.120.260">
    <property type="entry name" value="Galactose-binding domain-like"/>
    <property type="match status" value="1"/>
</dbReference>
<dbReference type="InterPro" id="IPR001357">
    <property type="entry name" value="BRCT_dom"/>
</dbReference>
<dbReference type="EMBL" id="JABFUD020000010">
    <property type="protein sequence ID" value="KAI5074615.1"/>
    <property type="molecule type" value="Genomic_DNA"/>
</dbReference>
<dbReference type="GO" id="GO:0000012">
    <property type="term" value="P:single strand break repair"/>
    <property type="evidence" value="ECO:0007669"/>
    <property type="project" value="InterPro"/>
</dbReference>
<feature type="compositionally biased region" description="Basic and acidic residues" evidence="6">
    <location>
        <begin position="670"/>
        <end position="681"/>
    </location>
</feature>
<feature type="compositionally biased region" description="Polar residues" evidence="6">
    <location>
        <begin position="361"/>
        <end position="372"/>
    </location>
</feature>
<gene>
    <name evidence="8" type="ORF">GOP47_0010576</name>
</gene>
<dbReference type="Proteomes" id="UP000886520">
    <property type="component" value="Chromosome 10"/>
</dbReference>
<evidence type="ECO:0000259" key="7">
    <source>
        <dbReference type="PROSITE" id="PS50172"/>
    </source>
</evidence>
<comment type="subcellular location">
    <subcellularLocation>
        <location evidence="1">Nucleus</location>
    </subcellularLocation>
</comment>
<evidence type="ECO:0000256" key="3">
    <source>
        <dbReference type="ARBA" id="ARBA00022763"/>
    </source>
</evidence>
<dbReference type="SUPFAM" id="SSF49785">
    <property type="entry name" value="Galactose-binding domain-like"/>
    <property type="match status" value="1"/>
</dbReference>
<dbReference type="PANTHER" id="PTHR11370">
    <property type="entry name" value="DNA-REPAIR PROTEIN XRCC1"/>
    <property type="match status" value="1"/>
</dbReference>
<dbReference type="InterPro" id="IPR036420">
    <property type="entry name" value="BRCT_dom_sf"/>
</dbReference>
<dbReference type="CDD" id="cd17725">
    <property type="entry name" value="BRCT_XRCC1_rpt1"/>
    <property type="match status" value="1"/>
</dbReference>